<dbReference type="OrthoDB" id="6252103at2759"/>
<evidence type="ECO:0000256" key="3">
    <source>
        <dbReference type="PROSITE-ProRule" id="PRU00221"/>
    </source>
</evidence>
<dbReference type="Pfam" id="PF00400">
    <property type="entry name" value="WD40"/>
    <property type="match status" value="3"/>
</dbReference>
<dbReference type="PROSITE" id="PS50294">
    <property type="entry name" value="WD_REPEATS_REGION"/>
    <property type="match status" value="1"/>
</dbReference>
<evidence type="ECO:0000313" key="4">
    <source>
        <dbReference type="EMBL" id="KXZ51899.1"/>
    </source>
</evidence>
<keyword evidence="5" id="KW-1185">Reference proteome</keyword>
<organism evidence="4 5">
    <name type="scientific">Gonium pectorale</name>
    <name type="common">Green alga</name>
    <dbReference type="NCBI Taxonomy" id="33097"/>
    <lineage>
        <taxon>Eukaryota</taxon>
        <taxon>Viridiplantae</taxon>
        <taxon>Chlorophyta</taxon>
        <taxon>core chlorophytes</taxon>
        <taxon>Chlorophyceae</taxon>
        <taxon>CS clade</taxon>
        <taxon>Chlamydomonadales</taxon>
        <taxon>Volvocaceae</taxon>
        <taxon>Gonium</taxon>
    </lineage>
</organism>
<dbReference type="SUPFAM" id="SSF50998">
    <property type="entry name" value="Quinoprotein alcohol dehydrogenase-like"/>
    <property type="match status" value="1"/>
</dbReference>
<protein>
    <submittedName>
        <fullName evidence="4">Uncharacterized protein</fullName>
    </submittedName>
</protein>
<dbReference type="AlphaFoldDB" id="A0A150GPZ0"/>
<evidence type="ECO:0000256" key="2">
    <source>
        <dbReference type="ARBA" id="ARBA00022737"/>
    </source>
</evidence>
<name>A0A150GPZ0_GONPE</name>
<reference evidence="5" key="1">
    <citation type="journal article" date="2016" name="Nat. Commun.">
        <title>The Gonium pectorale genome demonstrates co-option of cell cycle regulation during the evolution of multicellularity.</title>
        <authorList>
            <person name="Hanschen E.R."/>
            <person name="Marriage T.N."/>
            <person name="Ferris P.J."/>
            <person name="Hamaji T."/>
            <person name="Toyoda A."/>
            <person name="Fujiyama A."/>
            <person name="Neme R."/>
            <person name="Noguchi H."/>
            <person name="Minakuchi Y."/>
            <person name="Suzuki M."/>
            <person name="Kawai-Toyooka H."/>
            <person name="Smith D.R."/>
            <person name="Sparks H."/>
            <person name="Anderson J."/>
            <person name="Bakaric R."/>
            <person name="Luria V."/>
            <person name="Karger A."/>
            <person name="Kirschner M.W."/>
            <person name="Durand P.M."/>
            <person name="Michod R.E."/>
            <person name="Nozaki H."/>
            <person name="Olson B.J."/>
        </authorList>
    </citation>
    <scope>NUCLEOTIDE SEQUENCE [LARGE SCALE GENOMIC DNA]</scope>
    <source>
        <strain evidence="5">NIES-2863</strain>
    </source>
</reference>
<evidence type="ECO:0000313" key="5">
    <source>
        <dbReference type="Proteomes" id="UP000075714"/>
    </source>
</evidence>
<feature type="repeat" description="WD" evidence="3">
    <location>
        <begin position="305"/>
        <end position="339"/>
    </location>
</feature>
<accession>A0A150GPZ0</accession>
<dbReference type="InterPro" id="IPR050630">
    <property type="entry name" value="WD_repeat_EMAP"/>
</dbReference>
<dbReference type="SMART" id="SM00320">
    <property type="entry name" value="WD40"/>
    <property type="match status" value="6"/>
</dbReference>
<gene>
    <name evidence="4" type="ORF">GPECTOR_11g332</name>
</gene>
<comment type="caution">
    <text evidence="4">The sequence shown here is derived from an EMBL/GenBank/DDBJ whole genome shotgun (WGS) entry which is preliminary data.</text>
</comment>
<sequence>MNAYSGEFVRNLVWIPGSDEIAFAAASVVVLMSVSEGPAVPAASPGAEERPSARQRHLLGHTAYVCALAASSNGQLLASAQEGKEAIVRLWDVGSCACLSILNANGSGLSCVDISPDMRAVAAVGLDAHGRQSIALWNIAELRGPQGKVELVTRHATEYNIKVLRFSAYQEDHLMTAGRDSIRIYRLKNGQLRGTSVRLVPREKRVTSYTGGVSAALGPNIFTDIAFEAGVGVYGVDAFKVYVSTASGAVFQVDYTTRSLDAVFQLHSAAINCLLIADGLAITGGDDRLLRAWPLDFRDFLLEEQQQHRAAVVELVFSPLGDRLYSGGADGALVVYDVQRLYAPTQYLSAGVRDIKVCVAVSSNGMYFASLNRDPYRGVTSILVFHGDTLEPYMRIETDAAAYIRLAFSPDCKELWALTAGRRLDRYELTDGYLVQQVHEVSSMDVTAMTLDPTGRYVLTAGNDGLLRLVGNGGISAACI</sequence>
<dbReference type="InterPro" id="IPR015943">
    <property type="entry name" value="WD40/YVTN_repeat-like_dom_sf"/>
</dbReference>
<dbReference type="InterPro" id="IPR001680">
    <property type="entry name" value="WD40_rpt"/>
</dbReference>
<dbReference type="EMBL" id="LSYV01000012">
    <property type="protein sequence ID" value="KXZ51899.1"/>
    <property type="molecule type" value="Genomic_DNA"/>
</dbReference>
<evidence type="ECO:0000256" key="1">
    <source>
        <dbReference type="ARBA" id="ARBA00022574"/>
    </source>
</evidence>
<keyword evidence="2" id="KW-0677">Repeat</keyword>
<proteinExistence type="predicted"/>
<dbReference type="STRING" id="33097.A0A150GPZ0"/>
<dbReference type="PROSITE" id="PS50082">
    <property type="entry name" value="WD_REPEATS_2"/>
    <property type="match status" value="1"/>
</dbReference>
<dbReference type="PANTHER" id="PTHR13720">
    <property type="entry name" value="WD-40 REPEAT PROTEIN"/>
    <property type="match status" value="1"/>
</dbReference>
<keyword evidence="1 3" id="KW-0853">WD repeat</keyword>
<dbReference type="Gene3D" id="2.130.10.10">
    <property type="entry name" value="YVTN repeat-like/Quinoprotein amine dehydrogenase"/>
    <property type="match status" value="2"/>
</dbReference>
<dbReference type="Proteomes" id="UP000075714">
    <property type="component" value="Unassembled WGS sequence"/>
</dbReference>
<dbReference type="InterPro" id="IPR011047">
    <property type="entry name" value="Quinoprotein_ADH-like_sf"/>
</dbReference>
<dbReference type="PANTHER" id="PTHR13720:SF24">
    <property type="entry name" value="WD REPEAT-CONTAINING PROTEIN 90"/>
    <property type="match status" value="1"/>
</dbReference>